<dbReference type="EMBL" id="HBGN01000693">
    <property type="protein sequence ID" value="CAD9314028.1"/>
    <property type="molecule type" value="Transcribed_RNA"/>
</dbReference>
<feature type="region of interest" description="Disordered" evidence="4">
    <location>
        <begin position="93"/>
        <end position="116"/>
    </location>
</feature>
<dbReference type="GO" id="GO:0016020">
    <property type="term" value="C:membrane"/>
    <property type="evidence" value="ECO:0007669"/>
    <property type="project" value="TreeGrafter"/>
</dbReference>
<evidence type="ECO:0000259" key="5">
    <source>
        <dbReference type="Pfam" id="PF05118"/>
    </source>
</evidence>
<name>A0A7S1VX42_9STRA</name>
<comment type="similarity">
    <text evidence="1">Belongs to the aspartyl/asparaginyl beta-hydroxylase family.</text>
</comment>
<keyword evidence="3" id="KW-0560">Oxidoreductase</keyword>
<dbReference type="Gene3D" id="2.60.120.330">
    <property type="entry name" value="B-lactam Antibiotic, Isopenicillin N Synthase, Chain"/>
    <property type="match status" value="1"/>
</dbReference>
<dbReference type="PANTHER" id="PTHR46332:SF5">
    <property type="entry name" value="ASPARTATE BETA-HYDROXYLASE DOMAIN CONTAINING 2"/>
    <property type="match status" value="1"/>
</dbReference>
<dbReference type="SUPFAM" id="SSF51197">
    <property type="entry name" value="Clavaminate synthase-like"/>
    <property type="match status" value="1"/>
</dbReference>
<dbReference type="GO" id="GO:0051213">
    <property type="term" value="F:dioxygenase activity"/>
    <property type="evidence" value="ECO:0007669"/>
    <property type="project" value="UniProtKB-KW"/>
</dbReference>
<dbReference type="InterPro" id="IPR027443">
    <property type="entry name" value="IPNS-like_sf"/>
</dbReference>
<protein>
    <recommendedName>
        <fullName evidence="5">Aspartyl/asparaginy/proline hydroxylase domain-containing protein</fullName>
    </recommendedName>
</protein>
<feature type="domain" description="Aspartyl/asparaginy/proline hydroxylase" evidence="5">
    <location>
        <begin position="143"/>
        <end position="301"/>
    </location>
</feature>
<dbReference type="Pfam" id="PF05118">
    <property type="entry name" value="Asp_Arg_Hydrox"/>
    <property type="match status" value="1"/>
</dbReference>
<evidence type="ECO:0000256" key="1">
    <source>
        <dbReference type="ARBA" id="ARBA00007730"/>
    </source>
</evidence>
<dbReference type="InterPro" id="IPR051821">
    <property type="entry name" value="Asp/Asn_beta-hydroxylase"/>
</dbReference>
<proteinExistence type="inferred from homology"/>
<keyword evidence="2" id="KW-0223">Dioxygenase</keyword>
<dbReference type="InterPro" id="IPR007803">
    <property type="entry name" value="Asp/Arg/Pro-Hydrxlase"/>
</dbReference>
<evidence type="ECO:0000256" key="2">
    <source>
        <dbReference type="ARBA" id="ARBA00022964"/>
    </source>
</evidence>
<evidence type="ECO:0000256" key="3">
    <source>
        <dbReference type="ARBA" id="ARBA00023002"/>
    </source>
</evidence>
<reference evidence="6" key="1">
    <citation type="submission" date="2021-01" db="EMBL/GenBank/DDBJ databases">
        <authorList>
            <person name="Corre E."/>
            <person name="Pelletier E."/>
            <person name="Niang G."/>
            <person name="Scheremetjew M."/>
            <person name="Finn R."/>
            <person name="Kale V."/>
            <person name="Holt S."/>
            <person name="Cochrane G."/>
            <person name="Meng A."/>
            <person name="Brown T."/>
            <person name="Cohen L."/>
        </authorList>
    </citation>
    <scope>NUCLEOTIDE SEQUENCE</scope>
    <source>
        <strain evidence="6">Pop2</strain>
    </source>
</reference>
<evidence type="ECO:0000313" key="6">
    <source>
        <dbReference type="EMBL" id="CAD9314028.1"/>
    </source>
</evidence>
<gene>
    <name evidence="6" type="ORF">DBRI1063_LOCUS434</name>
</gene>
<dbReference type="AlphaFoldDB" id="A0A7S1VX42"/>
<evidence type="ECO:0000256" key="4">
    <source>
        <dbReference type="SAM" id="MobiDB-lite"/>
    </source>
</evidence>
<accession>A0A7S1VX42</accession>
<dbReference type="PANTHER" id="PTHR46332">
    <property type="entry name" value="ASPARTATE BETA-HYDROXYLASE DOMAIN-CONTAINING PROTEIN 2"/>
    <property type="match status" value="1"/>
</dbReference>
<sequence length="362" mass="40436">MHRLQYVLPTCISAIIATSSTDAFTIPSRPYSSSPSLSTSLGRNGASSSLCLNALTERQMQFWEDVEDGLVDIEKFYLEDKGEDIERVKEFAKSAQGLKPPPTGSGPGHQPSEEHVDGLTARPFWDAASDSAAFPWASELESKAHIILSEFESKLKRDEKEAAEQKQLFTGDSAWQNNVMGSGWSAFRLQRLGEWNVENCNEFPETYNLLRSLDIPLAVRGVCFARQTPGTGVQPHSDGRNFILTSHLGLKVPEGCWIQVGDERKSWSEGKLTTLDTSFEHSTGNPTDSDRHVLIIDFWHPELTSAERAALEFVYDLRNKFEKGKIPFRLSRASIKKREEEQEGMGFMGIWKSLTGGGDDEE</sequence>
<organism evidence="6">
    <name type="scientific">Ditylum brightwellii</name>
    <dbReference type="NCBI Taxonomy" id="49249"/>
    <lineage>
        <taxon>Eukaryota</taxon>
        <taxon>Sar</taxon>
        <taxon>Stramenopiles</taxon>
        <taxon>Ochrophyta</taxon>
        <taxon>Bacillariophyta</taxon>
        <taxon>Mediophyceae</taxon>
        <taxon>Lithodesmiophycidae</taxon>
        <taxon>Lithodesmiales</taxon>
        <taxon>Lithodesmiaceae</taxon>
        <taxon>Ditylum</taxon>
    </lineage>
</organism>